<dbReference type="CDD" id="cd04647">
    <property type="entry name" value="LbH_MAT_like"/>
    <property type="match status" value="1"/>
</dbReference>
<proteinExistence type="predicted"/>
<dbReference type="Pfam" id="PF00132">
    <property type="entry name" value="Hexapep"/>
    <property type="match status" value="1"/>
</dbReference>
<reference evidence="2 3" key="1">
    <citation type="submission" date="2021-07" db="EMBL/GenBank/DDBJ databases">
        <title>Flavobacterium sp. nov. isolated from sediment on the Taihu Lake.</title>
        <authorList>
            <person name="Qu J.-H."/>
        </authorList>
    </citation>
    <scope>NUCLEOTIDE SEQUENCE [LARGE SCALE GENOMIC DNA]</scope>
    <source>
        <strain evidence="2 3">NAS39</strain>
    </source>
</reference>
<gene>
    <name evidence="2" type="ORF">KZH69_07575</name>
</gene>
<comment type="caution">
    <text evidence="2">The sequence shown here is derived from an EMBL/GenBank/DDBJ whole genome shotgun (WGS) entry which is preliminary data.</text>
</comment>
<protein>
    <submittedName>
        <fullName evidence="2">Acyltransferase</fullName>
    </submittedName>
</protein>
<keyword evidence="1 2" id="KW-0012">Acyltransferase</keyword>
<organism evidence="2 3">
    <name type="scientific">Flavobacterium taihuense</name>
    <dbReference type="NCBI Taxonomy" id="2857508"/>
    <lineage>
        <taxon>Bacteria</taxon>
        <taxon>Pseudomonadati</taxon>
        <taxon>Bacteroidota</taxon>
        <taxon>Flavobacteriia</taxon>
        <taxon>Flavobacteriales</taxon>
        <taxon>Flavobacteriaceae</taxon>
        <taxon>Flavobacterium</taxon>
    </lineage>
</organism>
<dbReference type="EMBL" id="JAHWYN010000005">
    <property type="protein sequence ID" value="MBW4360342.1"/>
    <property type="molecule type" value="Genomic_DNA"/>
</dbReference>
<name>A0ABS6XUI7_9FLAO</name>
<dbReference type="PROSITE" id="PS00101">
    <property type="entry name" value="HEXAPEP_TRANSFERASES"/>
    <property type="match status" value="1"/>
</dbReference>
<accession>A0ABS6XUI7</accession>
<evidence type="ECO:0000313" key="3">
    <source>
        <dbReference type="Proteomes" id="UP000812031"/>
    </source>
</evidence>
<dbReference type="Proteomes" id="UP000812031">
    <property type="component" value="Unassembled WGS sequence"/>
</dbReference>
<dbReference type="InterPro" id="IPR001451">
    <property type="entry name" value="Hexapep"/>
</dbReference>
<dbReference type="Pfam" id="PF14602">
    <property type="entry name" value="Hexapep_2"/>
    <property type="match status" value="1"/>
</dbReference>
<dbReference type="GO" id="GO:0016746">
    <property type="term" value="F:acyltransferase activity"/>
    <property type="evidence" value="ECO:0007669"/>
    <property type="project" value="UniProtKB-KW"/>
</dbReference>
<keyword evidence="3" id="KW-1185">Reference proteome</keyword>
<evidence type="ECO:0000313" key="2">
    <source>
        <dbReference type="EMBL" id="MBW4360342.1"/>
    </source>
</evidence>
<sequence length="192" mass="21020">MKRIIIIYYVLVGLLKFNQRSYKIGIKLRIRGPVNLTVSDSGKLDIGDNFNLVSGLMQNPLGRNIKSFIRVDKEAEISIGDNVGMSCVTLWAKNSIQIGNNVKIGADVLVLDSDMHALDYQLRRSVATDEINCISKAVKIGDDVFIGTRSIICKGVEIGNRSIIGAGSVVVSNIPQDQIWGGNPAKFIKMIN</sequence>
<dbReference type="InterPro" id="IPR051159">
    <property type="entry name" value="Hexapeptide_acetyltransf"/>
</dbReference>
<dbReference type="InterPro" id="IPR018357">
    <property type="entry name" value="Hexapep_transf_CS"/>
</dbReference>
<keyword evidence="1 2" id="KW-0808">Transferase</keyword>
<evidence type="ECO:0000256" key="1">
    <source>
        <dbReference type="ARBA" id="ARBA00023315"/>
    </source>
</evidence>
<dbReference type="PANTHER" id="PTHR23416">
    <property type="entry name" value="SIALIC ACID SYNTHASE-RELATED"/>
    <property type="match status" value="1"/>
</dbReference>
<dbReference type="RefSeq" id="WP_219316828.1">
    <property type="nucleotide sequence ID" value="NZ_JAHWYN010000005.1"/>
</dbReference>